<keyword evidence="3" id="KW-0808">Transferase</keyword>
<dbReference type="InterPro" id="IPR029063">
    <property type="entry name" value="SAM-dependent_MTases_sf"/>
</dbReference>
<name>A0A1E5NIE4_9SPIR</name>
<sequence length="321" mass="37366">MNLDKIIENSLKSNTDDYCFKNNEESSYYIFNKDCREGLKKIPDNNIDFIVTDPPYFIDGMDNNWNDGELKRRTKYSNVIGGIPAGMKFDRKQGENLQKFLEPICQDFFRILKPGGFCIIFSQGRLYHRTAMALDLAGFEIRDLMAWKYEGQAKAFSQDHFIKRDKNKTEEEKEKLIAELKGLKTPQLKPQMEPMVLAQKPREGTFVENWEKYQVGLMNTNESLDGKFPGTVMEISKKIRKNETDKKIEHMTVKPVHLISHLIRLFTREGQTVLDPFVGSGSHALAALMNNRNFIGYEIEKKYFDIAKNRLEKEVYQKSLF</sequence>
<evidence type="ECO:0000256" key="3">
    <source>
        <dbReference type="ARBA" id="ARBA00022679"/>
    </source>
</evidence>
<dbReference type="GO" id="GO:0008170">
    <property type="term" value="F:N-methyltransferase activity"/>
    <property type="evidence" value="ECO:0007669"/>
    <property type="project" value="InterPro"/>
</dbReference>
<evidence type="ECO:0000256" key="2">
    <source>
        <dbReference type="ARBA" id="ARBA00022603"/>
    </source>
</evidence>
<dbReference type="Pfam" id="PF01555">
    <property type="entry name" value="N6_N4_Mtase"/>
    <property type="match status" value="1"/>
</dbReference>
<proteinExistence type="inferred from homology"/>
<dbReference type="PANTHER" id="PTHR13370">
    <property type="entry name" value="RNA METHYLASE-RELATED"/>
    <property type="match status" value="1"/>
</dbReference>
<dbReference type="EMBL" id="MDCO01000001">
    <property type="protein sequence ID" value="OEJ15837.1"/>
    <property type="molecule type" value="Genomic_DNA"/>
</dbReference>
<dbReference type="GO" id="GO:0003677">
    <property type="term" value="F:DNA binding"/>
    <property type="evidence" value="ECO:0007669"/>
    <property type="project" value="InterPro"/>
</dbReference>
<evidence type="ECO:0000256" key="1">
    <source>
        <dbReference type="ARBA" id="ARBA00006594"/>
    </source>
</evidence>
<feature type="domain" description="DNA methylase N-4/N-6" evidence="5">
    <location>
        <begin position="47"/>
        <end position="308"/>
    </location>
</feature>
<protein>
    <recommendedName>
        <fullName evidence="4">Methyltransferase</fullName>
        <ecNumber evidence="4">2.1.1.-</ecNumber>
    </recommendedName>
</protein>
<dbReference type="RefSeq" id="WP_069725312.1">
    <property type="nucleotide sequence ID" value="NZ_MDCO01000001.1"/>
</dbReference>
<dbReference type="GO" id="GO:0032259">
    <property type="term" value="P:methylation"/>
    <property type="evidence" value="ECO:0007669"/>
    <property type="project" value="UniProtKB-KW"/>
</dbReference>
<dbReference type="InterPro" id="IPR002052">
    <property type="entry name" value="DNA_methylase_N6_adenine_CS"/>
</dbReference>
<comment type="similarity">
    <text evidence="1 4">Belongs to the N(4)/N(6)-methyltransferase family.</text>
</comment>
<evidence type="ECO:0000313" key="6">
    <source>
        <dbReference type="EMBL" id="OEJ15837.1"/>
    </source>
</evidence>
<dbReference type="Gene3D" id="3.40.50.150">
    <property type="entry name" value="Vaccinia Virus protein VP39"/>
    <property type="match status" value="1"/>
</dbReference>
<dbReference type="SUPFAM" id="SSF53335">
    <property type="entry name" value="S-adenosyl-L-methionine-dependent methyltransferases"/>
    <property type="match status" value="1"/>
</dbReference>
<dbReference type="GO" id="GO:0005737">
    <property type="term" value="C:cytoplasm"/>
    <property type="evidence" value="ECO:0007669"/>
    <property type="project" value="TreeGrafter"/>
</dbReference>
<gene>
    <name evidence="6" type="ORF">BFL38_10275</name>
</gene>
<keyword evidence="2 6" id="KW-0489">Methyltransferase</keyword>
<reference evidence="6 7" key="1">
    <citation type="submission" date="2016-08" db="EMBL/GenBank/DDBJ databases">
        <title>Characterization and recognition of Brachyspira hampsonii sp. nov., a novel intestinal spirochete that is pathogenic to pigs.</title>
        <authorList>
            <person name="Mirajkar N."/>
            <person name="La T."/>
            <person name="Phillips N."/>
            <person name="Hampson D."/>
            <person name="Gebhart C."/>
        </authorList>
    </citation>
    <scope>NUCLEOTIDE SEQUENCE [LARGE SCALE GENOMIC DNA]</scope>
    <source>
        <strain evidence="6 7">P280/1</strain>
    </source>
</reference>
<dbReference type="EC" id="2.1.1.-" evidence="4"/>
<organism evidence="6 7">
    <name type="scientific">Brachyspira hampsonii</name>
    <dbReference type="NCBI Taxonomy" id="1287055"/>
    <lineage>
        <taxon>Bacteria</taxon>
        <taxon>Pseudomonadati</taxon>
        <taxon>Spirochaetota</taxon>
        <taxon>Spirochaetia</taxon>
        <taxon>Brachyspirales</taxon>
        <taxon>Brachyspiraceae</taxon>
        <taxon>Brachyspira</taxon>
    </lineage>
</organism>
<dbReference type="PRINTS" id="PR00508">
    <property type="entry name" value="S21N4MTFRASE"/>
</dbReference>
<accession>A0A1E5NIE4</accession>
<comment type="caution">
    <text evidence="6">The sequence shown here is derived from an EMBL/GenBank/DDBJ whole genome shotgun (WGS) entry which is preliminary data.</text>
</comment>
<dbReference type="InterPro" id="IPR001091">
    <property type="entry name" value="RM_Methyltransferase"/>
</dbReference>
<evidence type="ECO:0000259" key="5">
    <source>
        <dbReference type="Pfam" id="PF01555"/>
    </source>
</evidence>
<evidence type="ECO:0000256" key="4">
    <source>
        <dbReference type="RuleBase" id="RU362026"/>
    </source>
</evidence>
<dbReference type="PANTHER" id="PTHR13370:SF3">
    <property type="entry name" value="TRNA (GUANINE(10)-N2)-METHYLTRANSFERASE HOMOLOG"/>
    <property type="match status" value="1"/>
</dbReference>
<evidence type="ECO:0000313" key="7">
    <source>
        <dbReference type="Proteomes" id="UP000095247"/>
    </source>
</evidence>
<dbReference type="Proteomes" id="UP000095247">
    <property type="component" value="Unassembled WGS sequence"/>
</dbReference>
<dbReference type="InterPro" id="IPR002941">
    <property type="entry name" value="DNA_methylase_N4/N6"/>
</dbReference>
<dbReference type="PROSITE" id="PS00092">
    <property type="entry name" value="N6_MTASE"/>
    <property type="match status" value="1"/>
</dbReference>
<dbReference type="AlphaFoldDB" id="A0A1E5NIE4"/>